<dbReference type="OrthoDB" id="223734at2"/>
<dbReference type="eggNOG" id="COG3629">
    <property type="taxonomic scope" value="Bacteria"/>
</dbReference>
<protein>
    <submittedName>
        <fullName evidence="4">Tetratricopeptide TPR_4</fullName>
    </submittedName>
</protein>
<reference evidence="4 5" key="2">
    <citation type="journal article" date="2010" name="Stand. Genomic Sci.">
        <title>Complete genome sequence of Desulfohalobium retbaense type strain (HR(100)).</title>
        <authorList>
            <person name="Spring S."/>
            <person name="Nolan M."/>
            <person name="Lapidus A."/>
            <person name="Glavina Del Rio T."/>
            <person name="Copeland A."/>
            <person name="Tice H."/>
            <person name="Cheng J.F."/>
            <person name="Lucas S."/>
            <person name="Land M."/>
            <person name="Chen F."/>
            <person name="Bruce D."/>
            <person name="Goodwin L."/>
            <person name="Pitluck S."/>
            <person name="Ivanova N."/>
            <person name="Mavromatis K."/>
            <person name="Mikhailova N."/>
            <person name="Pati A."/>
            <person name="Chen A."/>
            <person name="Palaniappan K."/>
            <person name="Hauser L."/>
            <person name="Chang Y.J."/>
            <person name="Jeffries C.D."/>
            <person name="Munk C."/>
            <person name="Kiss H."/>
            <person name="Chain P."/>
            <person name="Han C."/>
            <person name="Brettin T."/>
            <person name="Detter J.C."/>
            <person name="Schuler E."/>
            <person name="Goker M."/>
            <person name="Rohde M."/>
            <person name="Bristow J."/>
            <person name="Eisen J.A."/>
            <person name="Markowitz V."/>
            <person name="Hugenholtz P."/>
            <person name="Kyrpides N.C."/>
            <person name="Klenk H.P."/>
        </authorList>
    </citation>
    <scope>NUCLEOTIDE SEQUENCE [LARGE SCALE GENOMIC DNA]</scope>
    <source>
        <strain evidence="4 5">DSM 5692</strain>
    </source>
</reference>
<organism evidence="4 5">
    <name type="scientific">Desulfohalobium retbaense (strain ATCC 49708 / DSM 5692 / JCM 16813 / HR100)</name>
    <dbReference type="NCBI Taxonomy" id="485915"/>
    <lineage>
        <taxon>Bacteria</taxon>
        <taxon>Pseudomonadati</taxon>
        <taxon>Thermodesulfobacteriota</taxon>
        <taxon>Desulfovibrionia</taxon>
        <taxon>Desulfovibrionales</taxon>
        <taxon>Desulfohalobiaceae</taxon>
        <taxon>Desulfohalobium</taxon>
    </lineage>
</organism>
<dbReference type="Pfam" id="PF25873">
    <property type="entry name" value="WHD_MalT"/>
    <property type="match status" value="1"/>
</dbReference>
<evidence type="ECO:0000256" key="1">
    <source>
        <dbReference type="ARBA" id="ARBA00022737"/>
    </source>
</evidence>
<dbReference type="GO" id="GO:0006355">
    <property type="term" value="P:regulation of DNA-templated transcription"/>
    <property type="evidence" value="ECO:0007669"/>
    <property type="project" value="InterPro"/>
</dbReference>
<dbReference type="InterPro" id="IPR051677">
    <property type="entry name" value="AfsR-DnrI-RedD_regulator"/>
</dbReference>
<dbReference type="GO" id="GO:0003677">
    <property type="term" value="F:DNA binding"/>
    <property type="evidence" value="ECO:0007669"/>
    <property type="project" value="InterPro"/>
</dbReference>
<dbReference type="HOGENOM" id="CLU_006325_0_0_7"/>
<reference evidence="5" key="1">
    <citation type="submission" date="2009-09" db="EMBL/GenBank/DDBJ databases">
        <title>The complete chromosome of Desulfohalobium retbaense DSM 5692.</title>
        <authorList>
            <consortium name="US DOE Joint Genome Institute (JGI-PGF)"/>
            <person name="Lucas S."/>
            <person name="Copeland A."/>
            <person name="Lapidus A."/>
            <person name="Glavina del Rio T."/>
            <person name="Dalin E."/>
            <person name="Tice H."/>
            <person name="Bruce D."/>
            <person name="Goodwin L."/>
            <person name="Pitluck S."/>
            <person name="Kyrpides N."/>
            <person name="Mavromatis K."/>
            <person name="Ivanova N."/>
            <person name="Mikhailova N."/>
            <person name="Munk A.C."/>
            <person name="Brettin T."/>
            <person name="Detter J.C."/>
            <person name="Han C."/>
            <person name="Tapia R."/>
            <person name="Larimer F."/>
            <person name="Land M."/>
            <person name="Hauser L."/>
            <person name="Markowitz V."/>
            <person name="Cheng J.-F."/>
            <person name="Hugenholtz P."/>
            <person name="Woyke T."/>
            <person name="Wu D."/>
            <person name="Spring S."/>
            <person name="Klenk H.-P."/>
            <person name="Eisen J.A."/>
        </authorList>
    </citation>
    <scope>NUCLEOTIDE SEQUENCE [LARGE SCALE GENOMIC DNA]</scope>
    <source>
        <strain evidence="5">DSM 5692</strain>
    </source>
</reference>
<dbReference type="SUPFAM" id="SSF52540">
    <property type="entry name" value="P-loop containing nucleoside triphosphate hydrolases"/>
    <property type="match status" value="1"/>
</dbReference>
<evidence type="ECO:0000313" key="5">
    <source>
        <dbReference type="Proteomes" id="UP000001052"/>
    </source>
</evidence>
<keyword evidence="1" id="KW-0677">Repeat</keyword>
<dbReference type="InterPro" id="IPR056884">
    <property type="entry name" value="NPHP3-like_N"/>
</dbReference>
<evidence type="ECO:0000259" key="3">
    <source>
        <dbReference type="Pfam" id="PF25873"/>
    </source>
</evidence>
<sequence>MCPQATNQAKFARPALSQVVPRARLFDRLREHGRSSFLWIAAPAGFGKTTLVASYLEAQEVPSVWFRLDGGDGDPNSFFLTLEQAVRLVFPDAPACVGPRFEQPLSSLSRNFFSHLSLVCAPQTYLVFDNAHELEDSHEFWEMLSTGLACAGPALRVVFMSRSSPPDPFVTLLASDRLRELPAEELRLNREEVVEMVRRDPPQAGIGSALIPNLLAACNGWAACLRLVLRHLRFAPLSAQWVDLDRPPPELVTYFSTELFQAIDPDLRCFLLNLAVFPWFDADMATRLTGVAEAASILERMAGESFFTSVHRSAPDAPSIYIFHSLFRNFLRVEARKIFSSEQWQDLFQRAGRLLEEAGDAEAAINAYSAAGDTEAWVATALRHAPSLLASGRHKNLERWLAPLPAQCQKRWPWTVFWLAGSRFPESIAQSRDLYAQALDLFQDQGDHRGMLLAWAGRMACLIHGQAPRPAVVSALELFDTDLTTFYSLEKDEWTRAVVAAAVFLAKVLCAPEPETIRWGETALGFAERLQAKDLLIHVCFGAVLYFLPRGENERLAGLITQVRFQCSVPALPALPAATLLATDMLGRMTQAREEEALALATQGLQLVRQSGVTLFEAFFLGYSAACAMNTGDLEAAERFLDSMAKASLATRRWDRSLYCFLSARLSLLRGAYADAERWVRQVLDREEDEGPLGTLCLSLVGAAQIAFCLGWREQAEERLAQAGVLARQYQFTLAEWAAAMAQAYWALAEGDRDSCRAVLKPALALGRRNMLYVTLVDVPAQLAEVCVAALEEGMEVPYVQRLVRQRRLLPSRPPLHVQNWPWRYRIFTLGVFAVQRNEREMRFGGKAPQQTLNVLKALIACGREQVPCHLLSDLLWEEAPGDAAHNALKTQVHRLRRLLGDPKVLTWQGKRLSLDPSLVWVDVGALSSIFERFGSGELALAPTDVVRLVLDLYKGPFLPEIEESWVFEPRRRFAALFSRVVTALGRRLEETGQWMEALFLYSQAQEREANGGRWDKRIEYVRGKLNGGAL</sequence>
<dbReference type="SUPFAM" id="SSF46894">
    <property type="entry name" value="C-terminal effector domain of the bipartite response regulators"/>
    <property type="match status" value="1"/>
</dbReference>
<proteinExistence type="predicted"/>
<dbReference type="STRING" id="485915.Dret_1633"/>
<dbReference type="PANTHER" id="PTHR35807">
    <property type="entry name" value="TRANSCRIPTIONAL REGULATOR REDD-RELATED"/>
    <property type="match status" value="1"/>
</dbReference>
<dbReference type="Pfam" id="PF24883">
    <property type="entry name" value="NPHP3_N"/>
    <property type="match status" value="1"/>
</dbReference>
<dbReference type="InterPro" id="IPR027417">
    <property type="entry name" value="P-loop_NTPase"/>
</dbReference>
<dbReference type="AlphaFoldDB" id="C8X3C0"/>
<dbReference type="Gene3D" id="1.10.10.10">
    <property type="entry name" value="Winged helix-like DNA-binding domain superfamily/Winged helix DNA-binding domain"/>
    <property type="match status" value="1"/>
</dbReference>
<dbReference type="Gene3D" id="1.25.40.10">
    <property type="entry name" value="Tetratricopeptide repeat domain"/>
    <property type="match status" value="1"/>
</dbReference>
<dbReference type="Proteomes" id="UP000001052">
    <property type="component" value="Chromosome"/>
</dbReference>
<dbReference type="eggNOG" id="COG2909">
    <property type="taxonomic scope" value="Bacteria"/>
</dbReference>
<dbReference type="InterPro" id="IPR011990">
    <property type="entry name" value="TPR-like_helical_dom_sf"/>
</dbReference>
<dbReference type="KEGG" id="drt:Dret_1633"/>
<dbReference type="InterPro" id="IPR036388">
    <property type="entry name" value="WH-like_DNA-bd_sf"/>
</dbReference>
<feature type="domain" description="MalT-like winged helix" evidence="3">
    <location>
        <begin position="257"/>
        <end position="337"/>
    </location>
</feature>
<accession>C8X3C0</accession>
<evidence type="ECO:0000313" key="4">
    <source>
        <dbReference type="EMBL" id="ACV68917.1"/>
    </source>
</evidence>
<dbReference type="EMBL" id="CP001734">
    <property type="protein sequence ID" value="ACV68917.1"/>
    <property type="molecule type" value="Genomic_DNA"/>
</dbReference>
<dbReference type="InterPro" id="IPR016032">
    <property type="entry name" value="Sig_transdc_resp-reg_C-effctor"/>
</dbReference>
<dbReference type="RefSeq" id="WP_015752060.1">
    <property type="nucleotide sequence ID" value="NC_013223.1"/>
</dbReference>
<feature type="domain" description="Nephrocystin 3-like N-terminal" evidence="2">
    <location>
        <begin position="29"/>
        <end position="162"/>
    </location>
</feature>
<name>C8X3C0_DESRD</name>
<dbReference type="InterPro" id="IPR059106">
    <property type="entry name" value="WHD_MalT"/>
</dbReference>
<gene>
    <name evidence="4" type="ordered locus">Dret_1633</name>
</gene>
<evidence type="ECO:0000259" key="2">
    <source>
        <dbReference type="Pfam" id="PF24883"/>
    </source>
</evidence>
<keyword evidence="5" id="KW-1185">Reference proteome</keyword>